<dbReference type="SUPFAM" id="SSF46689">
    <property type="entry name" value="Homeodomain-like"/>
    <property type="match status" value="1"/>
</dbReference>
<dbReference type="GO" id="GO:0000976">
    <property type="term" value="F:transcription cis-regulatory region binding"/>
    <property type="evidence" value="ECO:0007669"/>
    <property type="project" value="TreeGrafter"/>
</dbReference>
<dbReference type="SUPFAM" id="SSF48498">
    <property type="entry name" value="Tetracyclin repressor-like, C-terminal domain"/>
    <property type="match status" value="1"/>
</dbReference>
<dbReference type="PANTHER" id="PTHR30055:SF230">
    <property type="entry name" value="TRANSCRIPTIONAL REGULATORY PROTEIN (PROBABLY TETR-FAMILY)-RELATED"/>
    <property type="match status" value="1"/>
</dbReference>
<dbReference type="Pfam" id="PF16859">
    <property type="entry name" value="TetR_C_11"/>
    <property type="match status" value="1"/>
</dbReference>
<gene>
    <name evidence="6" type="ORF">C1I92_02065</name>
</gene>
<dbReference type="InterPro" id="IPR009057">
    <property type="entry name" value="Homeodomain-like_sf"/>
</dbReference>
<reference evidence="6 7" key="1">
    <citation type="submission" date="2018-01" db="EMBL/GenBank/DDBJ databases">
        <title>Draft genome sequence of Jiangella sp. GTF31.</title>
        <authorList>
            <person name="Sahin N."/>
            <person name="Ay H."/>
            <person name="Saygin H."/>
        </authorList>
    </citation>
    <scope>NUCLEOTIDE SEQUENCE [LARGE SCALE GENOMIC DNA]</scope>
    <source>
        <strain evidence="6 7">GTF31</strain>
    </source>
</reference>
<dbReference type="InterPro" id="IPR011075">
    <property type="entry name" value="TetR_C"/>
</dbReference>
<dbReference type="Proteomes" id="UP000248764">
    <property type="component" value="Unassembled WGS sequence"/>
</dbReference>
<organism evidence="6 7">
    <name type="scientific">Jiangella anatolica</name>
    <dbReference type="NCBI Taxonomy" id="2670374"/>
    <lineage>
        <taxon>Bacteria</taxon>
        <taxon>Bacillati</taxon>
        <taxon>Actinomycetota</taxon>
        <taxon>Actinomycetes</taxon>
        <taxon>Jiangellales</taxon>
        <taxon>Jiangellaceae</taxon>
        <taxon>Jiangella</taxon>
    </lineage>
</organism>
<dbReference type="PROSITE" id="PS01081">
    <property type="entry name" value="HTH_TETR_1"/>
    <property type="match status" value="1"/>
</dbReference>
<evidence type="ECO:0000313" key="7">
    <source>
        <dbReference type="Proteomes" id="UP000248764"/>
    </source>
</evidence>
<feature type="DNA-binding region" description="H-T-H motif" evidence="4">
    <location>
        <begin position="38"/>
        <end position="57"/>
    </location>
</feature>
<keyword evidence="2 4" id="KW-0238">DNA-binding</keyword>
<dbReference type="InterPro" id="IPR023772">
    <property type="entry name" value="DNA-bd_HTH_TetR-type_CS"/>
</dbReference>
<dbReference type="PANTHER" id="PTHR30055">
    <property type="entry name" value="HTH-TYPE TRANSCRIPTIONAL REGULATOR RUTR"/>
    <property type="match status" value="1"/>
</dbReference>
<feature type="domain" description="HTH tetR-type" evidence="5">
    <location>
        <begin position="15"/>
        <end position="75"/>
    </location>
</feature>
<dbReference type="Pfam" id="PF00440">
    <property type="entry name" value="TetR_N"/>
    <property type="match status" value="1"/>
</dbReference>
<comment type="caution">
    <text evidence="6">The sequence shown here is derived from an EMBL/GenBank/DDBJ whole genome shotgun (WGS) entry which is preliminary data.</text>
</comment>
<evidence type="ECO:0000259" key="5">
    <source>
        <dbReference type="PROSITE" id="PS50977"/>
    </source>
</evidence>
<proteinExistence type="predicted"/>
<keyword evidence="7" id="KW-1185">Reference proteome</keyword>
<dbReference type="InterPro" id="IPR001647">
    <property type="entry name" value="HTH_TetR"/>
</dbReference>
<keyword evidence="1" id="KW-0805">Transcription regulation</keyword>
<dbReference type="AlphaFoldDB" id="A0A2W2CDA2"/>
<name>A0A2W2CDA2_9ACTN</name>
<evidence type="ECO:0000256" key="2">
    <source>
        <dbReference type="ARBA" id="ARBA00023125"/>
    </source>
</evidence>
<protein>
    <submittedName>
        <fullName evidence="6">TetR family transcriptional regulator</fullName>
    </submittedName>
</protein>
<dbReference type="Gene3D" id="1.10.357.10">
    <property type="entry name" value="Tetracycline Repressor, domain 2"/>
    <property type="match status" value="1"/>
</dbReference>
<dbReference type="PRINTS" id="PR00455">
    <property type="entry name" value="HTHTETR"/>
</dbReference>
<sequence>MVPASTPSAPGRPRSDLNATVFAATLRTVHELGYADATMDRIAAAAGVAKTTIYRRWPSKGALITDCVVDAFGPEAPPDGATREDIVSWLVRVIVAKVGEPGVGAAFAGVFVDAMSDPGLRDILETRLQEPGRLVLQELLGQPTDRVLLLVDVIVGTVLHRMGMTGAPMAEADVAALTEMVLHLLR</sequence>
<dbReference type="GO" id="GO:0003700">
    <property type="term" value="F:DNA-binding transcription factor activity"/>
    <property type="evidence" value="ECO:0007669"/>
    <property type="project" value="TreeGrafter"/>
</dbReference>
<accession>A0A2W2CDA2</accession>
<dbReference type="EMBL" id="POTW01000003">
    <property type="protein sequence ID" value="PZF86297.1"/>
    <property type="molecule type" value="Genomic_DNA"/>
</dbReference>
<keyword evidence="3" id="KW-0804">Transcription</keyword>
<evidence type="ECO:0000256" key="1">
    <source>
        <dbReference type="ARBA" id="ARBA00023015"/>
    </source>
</evidence>
<dbReference type="InterPro" id="IPR050109">
    <property type="entry name" value="HTH-type_TetR-like_transc_reg"/>
</dbReference>
<evidence type="ECO:0000256" key="3">
    <source>
        <dbReference type="ARBA" id="ARBA00023163"/>
    </source>
</evidence>
<dbReference type="PROSITE" id="PS50977">
    <property type="entry name" value="HTH_TETR_2"/>
    <property type="match status" value="1"/>
</dbReference>
<evidence type="ECO:0000313" key="6">
    <source>
        <dbReference type="EMBL" id="PZF86297.1"/>
    </source>
</evidence>
<evidence type="ECO:0000256" key="4">
    <source>
        <dbReference type="PROSITE-ProRule" id="PRU00335"/>
    </source>
</evidence>
<dbReference type="InterPro" id="IPR036271">
    <property type="entry name" value="Tet_transcr_reg_TetR-rel_C_sf"/>
</dbReference>